<dbReference type="Proteomes" id="UP000297201">
    <property type="component" value="Segment"/>
</dbReference>
<proteinExistence type="predicted"/>
<accession>A0A4D6E1H5</accession>
<name>A0A4D6E1H5_9CAUD</name>
<organism evidence="2 3">
    <name type="scientific">Streptomyces phage Circinus</name>
    <dbReference type="NCBI Taxonomy" id="2562189"/>
    <lineage>
        <taxon>Viruses</taxon>
        <taxon>Duplodnaviria</taxon>
        <taxon>Heunggongvirae</taxon>
        <taxon>Uroviricota</taxon>
        <taxon>Caudoviricetes</taxon>
        <taxon>Stanwilliamsviridae</taxon>
        <taxon>Loccivirinae</taxon>
        <taxon>Wilnyevirus</taxon>
        <taxon>Wilnyevirus billnye</taxon>
    </lineage>
</organism>
<sequence>MATAEPPIESPTETDKRAAAELGITPEDMVRILDVWSKHARDVALERRKARVANVQRIVVE</sequence>
<protein>
    <submittedName>
        <fullName evidence="2">Uncharacterized protein</fullName>
    </submittedName>
</protein>
<evidence type="ECO:0000313" key="2">
    <source>
        <dbReference type="EMBL" id="QBZ72381.1"/>
    </source>
</evidence>
<gene>
    <name evidence="2" type="primary">111</name>
    <name evidence="2" type="ORF">SEA_CIRCINUS_111</name>
</gene>
<feature type="region of interest" description="Disordered" evidence="1">
    <location>
        <begin position="1"/>
        <end position="21"/>
    </location>
</feature>
<evidence type="ECO:0000256" key="1">
    <source>
        <dbReference type="SAM" id="MobiDB-lite"/>
    </source>
</evidence>
<evidence type="ECO:0000313" key="3">
    <source>
        <dbReference type="Proteomes" id="UP000297201"/>
    </source>
</evidence>
<reference evidence="2 3" key="1">
    <citation type="submission" date="2019-03" db="EMBL/GenBank/DDBJ databases">
        <authorList>
            <person name="Kwan A."/>
            <person name="Miller C."/>
            <person name="Herrmann A."/>
            <person name="Tang B.L."/>
            <person name="Shaffer C.D."/>
            <person name="Weston-Hafer K.A."/>
            <person name="Russell D.A."/>
            <person name="Pope W.H."/>
            <person name="Jacobs-Sera D."/>
            <person name="Hendrix R.W."/>
            <person name="Hatfull G.F."/>
        </authorList>
    </citation>
    <scope>NUCLEOTIDE SEQUENCE [LARGE SCALE GENOMIC DNA]</scope>
</reference>
<dbReference type="EMBL" id="MK620896">
    <property type="protein sequence ID" value="QBZ72381.1"/>
    <property type="molecule type" value="Genomic_DNA"/>
</dbReference>